<protein>
    <recommendedName>
        <fullName evidence="4">Sulfatase N-terminal domain-containing protein</fullName>
    </recommendedName>
</protein>
<dbReference type="RefSeq" id="WP_119436072.1">
    <property type="nucleotide sequence ID" value="NZ_QWGR01000001.1"/>
</dbReference>
<accession>A0A399T9K3</accession>
<keyword evidence="3" id="KW-0732">Signal</keyword>
<dbReference type="InterPro" id="IPR050738">
    <property type="entry name" value="Sulfatase"/>
</dbReference>
<proteinExistence type="inferred from homology"/>
<dbReference type="PANTHER" id="PTHR42693:SF53">
    <property type="entry name" value="ENDO-4-O-SULFATASE"/>
    <property type="match status" value="1"/>
</dbReference>
<feature type="chain" id="PRO_5017237953" description="Sulfatase N-terminal domain-containing protein" evidence="3">
    <location>
        <begin position="23"/>
        <end position="497"/>
    </location>
</feature>
<evidence type="ECO:0000256" key="2">
    <source>
        <dbReference type="ARBA" id="ARBA00022801"/>
    </source>
</evidence>
<feature type="domain" description="Sulfatase N-terminal" evidence="4">
    <location>
        <begin position="32"/>
        <end position="390"/>
    </location>
</feature>
<keyword evidence="6" id="KW-1185">Reference proteome</keyword>
<organism evidence="5 6">
    <name type="scientific">Maribellus luteus</name>
    <dbReference type="NCBI Taxonomy" id="2305463"/>
    <lineage>
        <taxon>Bacteria</taxon>
        <taxon>Pseudomonadati</taxon>
        <taxon>Bacteroidota</taxon>
        <taxon>Bacteroidia</taxon>
        <taxon>Marinilabiliales</taxon>
        <taxon>Prolixibacteraceae</taxon>
        <taxon>Maribellus</taxon>
    </lineage>
</organism>
<comment type="caution">
    <text evidence="5">The sequence shown here is derived from an EMBL/GenBank/DDBJ whole genome shotgun (WGS) entry which is preliminary data.</text>
</comment>
<feature type="signal peptide" evidence="3">
    <location>
        <begin position="1"/>
        <end position="22"/>
    </location>
</feature>
<dbReference type="InterPro" id="IPR017850">
    <property type="entry name" value="Alkaline_phosphatase_core_sf"/>
</dbReference>
<evidence type="ECO:0000313" key="5">
    <source>
        <dbReference type="EMBL" id="RIJ50603.1"/>
    </source>
</evidence>
<dbReference type="PROSITE" id="PS51257">
    <property type="entry name" value="PROKAR_LIPOPROTEIN"/>
    <property type="match status" value="1"/>
</dbReference>
<gene>
    <name evidence="5" type="ORF">D1614_01310</name>
</gene>
<evidence type="ECO:0000256" key="3">
    <source>
        <dbReference type="SAM" id="SignalP"/>
    </source>
</evidence>
<keyword evidence="2" id="KW-0378">Hydrolase</keyword>
<dbReference type="Gene3D" id="3.30.1120.10">
    <property type="match status" value="1"/>
</dbReference>
<dbReference type="GO" id="GO:0004065">
    <property type="term" value="F:arylsulfatase activity"/>
    <property type="evidence" value="ECO:0007669"/>
    <property type="project" value="TreeGrafter"/>
</dbReference>
<sequence>MNQSIKYAILSVAIAILFGCSAQKNQSNEQRPNVLLIVSDDQGYADFSPFQNHSPEVSTPNLERLAESGMIFPQAYTTAPVCSPSRAGLNTGKYQFRWDEKASWGPGLPDTVKTIAEYLKEAGYTTARIGKSDFGTNYHRFDVREYPLNHGYDEFLGFSAHAHDYWLNSEEIAQRTPDPNGTSAHLGPLMHNNTYKSYPKGYLTDIFTDEAIQYVKTKRDQPFFLTLAYNSVHHVIHEVPQKYLDKYQVKPIHNYDPDSMETFGNQPPGSYSAYYEKYTRLGAIQDEDMRKYYLANLNCLDDNIGRILDALKKEGLDKNTLIVYISDNGGSPITGALNAPLSAGKYSLWEGGIRVPMAISWPAKVKAGSTNTGYVSAVDILPTIAEAAGVTLTDGTIDGKNLLADASGSDRLLVWKWGNTWAVRSGPWKLTNTNESWGKGRPSNYYIKPISNDLSLKLFNLENDPGERINLAEQMPEKVQELQNAYTNWCSENIGKY</sequence>
<evidence type="ECO:0000256" key="1">
    <source>
        <dbReference type="ARBA" id="ARBA00008779"/>
    </source>
</evidence>
<dbReference type="EMBL" id="QWGR01000001">
    <property type="protein sequence ID" value="RIJ50603.1"/>
    <property type="molecule type" value="Genomic_DNA"/>
</dbReference>
<evidence type="ECO:0000313" key="6">
    <source>
        <dbReference type="Proteomes" id="UP000265926"/>
    </source>
</evidence>
<dbReference type="SUPFAM" id="SSF53649">
    <property type="entry name" value="Alkaline phosphatase-like"/>
    <property type="match status" value="1"/>
</dbReference>
<name>A0A399T9K3_9BACT</name>
<reference evidence="5 6" key="1">
    <citation type="submission" date="2018-08" db="EMBL/GenBank/DDBJ databases">
        <title>Pallidiluteibacterium maritimus gen. nov., sp. nov., isolated from coastal sediment.</title>
        <authorList>
            <person name="Zhou L.Y."/>
        </authorList>
    </citation>
    <scope>NUCLEOTIDE SEQUENCE [LARGE SCALE GENOMIC DNA]</scope>
    <source>
        <strain evidence="5 6">XSD2</strain>
    </source>
</reference>
<dbReference type="OrthoDB" id="975025at2"/>
<comment type="similarity">
    <text evidence="1">Belongs to the sulfatase family.</text>
</comment>
<dbReference type="Gene3D" id="3.40.720.10">
    <property type="entry name" value="Alkaline Phosphatase, subunit A"/>
    <property type="match status" value="1"/>
</dbReference>
<evidence type="ECO:0000259" key="4">
    <source>
        <dbReference type="Pfam" id="PF00884"/>
    </source>
</evidence>
<dbReference type="InterPro" id="IPR000917">
    <property type="entry name" value="Sulfatase_N"/>
</dbReference>
<dbReference type="PANTHER" id="PTHR42693">
    <property type="entry name" value="ARYLSULFATASE FAMILY MEMBER"/>
    <property type="match status" value="1"/>
</dbReference>
<dbReference type="Pfam" id="PF00884">
    <property type="entry name" value="Sulfatase"/>
    <property type="match status" value="1"/>
</dbReference>
<dbReference type="Proteomes" id="UP000265926">
    <property type="component" value="Unassembled WGS sequence"/>
</dbReference>
<dbReference type="AlphaFoldDB" id="A0A399T9K3"/>